<organism evidence="3 4">
    <name type="scientific">Nesterenkonia salmonea</name>
    <dbReference type="NCBI Taxonomy" id="1804987"/>
    <lineage>
        <taxon>Bacteria</taxon>
        <taxon>Bacillati</taxon>
        <taxon>Actinomycetota</taxon>
        <taxon>Actinomycetes</taxon>
        <taxon>Micrococcales</taxon>
        <taxon>Micrococcaceae</taxon>
        <taxon>Nesterenkonia</taxon>
    </lineage>
</organism>
<name>A0A5R9BD81_9MICC</name>
<dbReference type="InterPro" id="IPR029058">
    <property type="entry name" value="AB_hydrolase_fold"/>
</dbReference>
<proteinExistence type="predicted"/>
<dbReference type="OrthoDB" id="63519at2"/>
<dbReference type="PRINTS" id="PR00111">
    <property type="entry name" value="ABHYDROLASE"/>
</dbReference>
<keyword evidence="1 3" id="KW-0378">Hydrolase</keyword>
<dbReference type="Pfam" id="PF00561">
    <property type="entry name" value="Abhydrolase_1"/>
    <property type="match status" value="1"/>
</dbReference>
<comment type="caution">
    <text evidence="3">The sequence shown here is derived from an EMBL/GenBank/DDBJ whole genome shotgun (WGS) entry which is preliminary data.</text>
</comment>
<sequence length="270" mass="29800">MAEDSLSINTQTVGDSGEIVAFLPGLFGQGRNFTQIAKGLQSEFQSLLVDLPNHGASDWTEDFDYVSQADVVAEHLRSTVASDGPINLVGHSMGGKVAMVLALRHPELVSRLVVVDISPVKRESMEEFEHLLDSLAALDLEELNSRGEADKQLLDPIPENMVRGFLLQSLARTSDGFRWKVNLKLLRESLPTIAGFPDFEDTTYEGPVLWIAGEKSDYIKDEYGSTMRELFPRATLTTINNAGHWVHAEKAEVFTNVLRGFLTGAEARNP</sequence>
<gene>
    <name evidence="3" type="ORF">FEF26_04080</name>
</gene>
<dbReference type="Proteomes" id="UP000310458">
    <property type="component" value="Unassembled WGS sequence"/>
</dbReference>
<dbReference type="RefSeq" id="WP_138252272.1">
    <property type="nucleotide sequence ID" value="NZ_VAVZ01000008.1"/>
</dbReference>
<dbReference type="PRINTS" id="PR00412">
    <property type="entry name" value="EPOXHYDRLASE"/>
</dbReference>
<dbReference type="SUPFAM" id="SSF53474">
    <property type="entry name" value="alpha/beta-Hydrolases"/>
    <property type="match status" value="1"/>
</dbReference>
<dbReference type="AlphaFoldDB" id="A0A5R9BD81"/>
<evidence type="ECO:0000313" key="3">
    <source>
        <dbReference type="EMBL" id="TLP98583.1"/>
    </source>
</evidence>
<accession>A0A5R9BD81</accession>
<reference evidence="3 4" key="1">
    <citation type="submission" date="2019-05" db="EMBL/GenBank/DDBJ databases">
        <title>Nesterenkonia sp. GY074 isolated from the Southern Atlantic Ocean.</title>
        <authorList>
            <person name="Zhang G."/>
        </authorList>
    </citation>
    <scope>NUCLEOTIDE SEQUENCE [LARGE SCALE GENOMIC DNA]</scope>
    <source>
        <strain evidence="3 4">GY074</strain>
    </source>
</reference>
<dbReference type="InterPro" id="IPR000073">
    <property type="entry name" value="AB_hydrolase_1"/>
</dbReference>
<keyword evidence="4" id="KW-1185">Reference proteome</keyword>
<dbReference type="PANTHER" id="PTHR46118">
    <property type="entry name" value="PROTEIN ABHD11"/>
    <property type="match status" value="1"/>
</dbReference>
<dbReference type="EMBL" id="VAVZ01000008">
    <property type="protein sequence ID" value="TLP98583.1"/>
    <property type="molecule type" value="Genomic_DNA"/>
</dbReference>
<feature type="domain" description="AB hydrolase-1" evidence="2">
    <location>
        <begin position="20"/>
        <end position="250"/>
    </location>
</feature>
<dbReference type="InterPro" id="IPR000639">
    <property type="entry name" value="Epox_hydrolase-like"/>
</dbReference>
<protein>
    <submittedName>
        <fullName evidence="3">Alpha/beta fold hydrolase</fullName>
    </submittedName>
</protein>
<dbReference type="Gene3D" id="3.40.50.1820">
    <property type="entry name" value="alpha/beta hydrolase"/>
    <property type="match status" value="1"/>
</dbReference>
<evidence type="ECO:0000313" key="4">
    <source>
        <dbReference type="Proteomes" id="UP000310458"/>
    </source>
</evidence>
<dbReference type="PANTHER" id="PTHR46118:SF4">
    <property type="entry name" value="PROTEIN ABHD11"/>
    <property type="match status" value="1"/>
</dbReference>
<dbReference type="GO" id="GO:0016787">
    <property type="term" value="F:hydrolase activity"/>
    <property type="evidence" value="ECO:0007669"/>
    <property type="project" value="UniProtKB-KW"/>
</dbReference>
<evidence type="ECO:0000256" key="1">
    <source>
        <dbReference type="ARBA" id="ARBA00022801"/>
    </source>
</evidence>
<evidence type="ECO:0000259" key="2">
    <source>
        <dbReference type="Pfam" id="PF00561"/>
    </source>
</evidence>